<protein>
    <submittedName>
        <fullName evidence="1">Uncharacterized protein</fullName>
    </submittedName>
</protein>
<dbReference type="EMBL" id="DP000009">
    <property type="protein sequence ID" value="ABF94585.1"/>
    <property type="molecule type" value="Genomic_DNA"/>
</dbReference>
<proteinExistence type="predicted"/>
<sequence length="160" mass="17125">MVRLVDALVHGGGDDDDDDDGGGGYYYFAFGWEWEKPLLEGTLVFDKSVALQGVAAPPSGGSTMGSLRFRDPTTHPPWLPEPGEAAGGAEPANVVRGVVGRRCGGRPMSLRLGGKEVQNVCYIDKRMSSRSEAKCPGPVNKERPKICAEKTVDSLNYIGE</sequence>
<reference evidence="1" key="2">
    <citation type="submission" date="2006-06" db="EMBL/GenBank/DDBJ databases">
        <authorList>
            <person name="Buell R."/>
            <person name="Wing R.A."/>
            <person name="McCombie W.A."/>
            <person name="Ouyang S."/>
        </authorList>
    </citation>
    <scope>NUCLEOTIDE SEQUENCE</scope>
</reference>
<reference evidence="1" key="1">
    <citation type="journal article" date="2005" name="Genome Res.">
        <title>Sequence, annotation, and analysis of synteny between rice chromosome 3 and diverged grass species.</title>
        <authorList>
            <consortium name="Rice Chromosome 3 Sequencing Consortium"/>
            <person name="Buell C.R."/>
            <person name="Yuan Q."/>
            <person name="Ouyang S."/>
            <person name="Liu J."/>
            <person name="Zhu W."/>
            <person name="Wang A."/>
            <person name="Maiti R."/>
            <person name="Haas B."/>
            <person name="Wortman J."/>
            <person name="Pertea M."/>
            <person name="Jones K.M."/>
            <person name="Kim M."/>
            <person name="Overton L."/>
            <person name="Tsitrin T."/>
            <person name="Fadrosh D."/>
            <person name="Bera J."/>
            <person name="Weaver B."/>
            <person name="Jin S."/>
            <person name="Johri S."/>
            <person name="Reardon M."/>
            <person name="Webb K."/>
            <person name="Hill J."/>
            <person name="Moffat K."/>
            <person name="Tallon L."/>
            <person name="Van Aken S."/>
            <person name="Lewis M."/>
            <person name="Utterback T."/>
            <person name="Feldblyum T."/>
            <person name="Zismann V."/>
            <person name="Iobst S."/>
            <person name="Hsiao J."/>
            <person name="de Vazeille A.R."/>
            <person name="Salzberg S.L."/>
            <person name="White O."/>
            <person name="Fraser C."/>
            <person name="Yu Y."/>
            <person name="Kim H."/>
            <person name="Rambo T."/>
            <person name="Currie J."/>
            <person name="Collura K."/>
            <person name="Kernodle-Thompson S."/>
            <person name="Wei F."/>
            <person name="Kudrna K."/>
            <person name="Ammiraju J.S."/>
            <person name="Luo M."/>
            <person name="Goicoechea J.L."/>
            <person name="Wing R.A."/>
            <person name="Henry D."/>
            <person name="Oates R."/>
            <person name="Palmer M."/>
            <person name="Pries G."/>
            <person name="Saski C."/>
            <person name="Simmons J."/>
            <person name="Soderlund C."/>
            <person name="Nelson W."/>
            <person name="de la Bastide M."/>
            <person name="Spiegel L."/>
            <person name="Nascimento L."/>
            <person name="Huang E."/>
            <person name="Preston R."/>
            <person name="Zutavern T."/>
            <person name="Palmer L."/>
            <person name="O'Shaughnessy A."/>
            <person name="Dike S."/>
            <person name="McCombie W.R."/>
            <person name="Minx P."/>
            <person name="Cordum H."/>
            <person name="Wilson R."/>
            <person name="Jin W."/>
            <person name="Lee H.R."/>
            <person name="Jiang J."/>
            <person name="Jackson S."/>
        </authorList>
    </citation>
    <scope>NUCLEOTIDE SEQUENCE [LARGE SCALE GENOMIC DNA]</scope>
</reference>
<gene>
    <name evidence="1" type="ordered locus">LOC_Os03g11150</name>
</gene>
<dbReference type="PlantReactome" id="R-OSA-6787011">
    <property type="pathway name" value="Jasmonic acid signaling"/>
</dbReference>
<dbReference type="AlphaFoldDB" id="Q10Q49"/>
<evidence type="ECO:0000313" key="1">
    <source>
        <dbReference type="EMBL" id="ABF94585.1"/>
    </source>
</evidence>
<name>Q10Q49_ORYSJ</name>
<accession>Q10Q49</accession>
<organism evidence="1">
    <name type="scientific">Oryza sativa subsp. japonica</name>
    <name type="common">Rice</name>
    <dbReference type="NCBI Taxonomy" id="39947"/>
    <lineage>
        <taxon>Eukaryota</taxon>
        <taxon>Viridiplantae</taxon>
        <taxon>Streptophyta</taxon>
        <taxon>Embryophyta</taxon>
        <taxon>Tracheophyta</taxon>
        <taxon>Spermatophyta</taxon>
        <taxon>Magnoliopsida</taxon>
        <taxon>Liliopsida</taxon>
        <taxon>Poales</taxon>
        <taxon>Poaceae</taxon>
        <taxon>BOP clade</taxon>
        <taxon>Oryzoideae</taxon>
        <taxon>Oryzeae</taxon>
        <taxon>Oryzinae</taxon>
        <taxon>Oryza</taxon>
        <taxon>Oryza sativa</taxon>
    </lineage>
</organism>